<evidence type="ECO:0000256" key="1">
    <source>
        <dbReference type="SAM" id="Phobius"/>
    </source>
</evidence>
<name>A0A1X2IN86_9FUNG</name>
<comment type="caution">
    <text evidence="2">The sequence shown here is derived from an EMBL/GenBank/DDBJ whole genome shotgun (WGS) entry which is preliminary data.</text>
</comment>
<evidence type="ECO:0000313" key="3">
    <source>
        <dbReference type="Proteomes" id="UP000193560"/>
    </source>
</evidence>
<evidence type="ECO:0000313" key="2">
    <source>
        <dbReference type="EMBL" id="ORZ19479.1"/>
    </source>
</evidence>
<gene>
    <name evidence="2" type="ORF">BCR42DRAFT_409851</name>
</gene>
<keyword evidence="1" id="KW-1133">Transmembrane helix</keyword>
<protein>
    <submittedName>
        <fullName evidence="2">Uncharacterized protein</fullName>
    </submittedName>
</protein>
<accession>A0A1X2IN86</accession>
<dbReference type="EMBL" id="MCGE01000007">
    <property type="protein sequence ID" value="ORZ19479.1"/>
    <property type="molecule type" value="Genomic_DNA"/>
</dbReference>
<keyword evidence="3" id="KW-1185">Reference proteome</keyword>
<proteinExistence type="predicted"/>
<keyword evidence="1" id="KW-0472">Membrane</keyword>
<dbReference type="AlphaFoldDB" id="A0A1X2IN86"/>
<reference evidence="2 3" key="1">
    <citation type="submission" date="2016-07" db="EMBL/GenBank/DDBJ databases">
        <title>Pervasive Adenine N6-methylation of Active Genes in Fungi.</title>
        <authorList>
            <consortium name="DOE Joint Genome Institute"/>
            <person name="Mondo S.J."/>
            <person name="Dannebaum R.O."/>
            <person name="Kuo R.C."/>
            <person name="Labutti K."/>
            <person name="Haridas S."/>
            <person name="Kuo A."/>
            <person name="Salamov A."/>
            <person name="Ahrendt S.R."/>
            <person name="Lipzen A."/>
            <person name="Sullivan W."/>
            <person name="Andreopoulos W.B."/>
            <person name="Clum A."/>
            <person name="Lindquist E."/>
            <person name="Daum C."/>
            <person name="Ramamoorthy G.K."/>
            <person name="Gryganskyi A."/>
            <person name="Culley D."/>
            <person name="Magnuson J.K."/>
            <person name="James T.Y."/>
            <person name="O'Malley M.A."/>
            <person name="Stajich J.E."/>
            <person name="Spatafora J.W."/>
            <person name="Visel A."/>
            <person name="Grigoriev I.V."/>
        </authorList>
    </citation>
    <scope>NUCLEOTIDE SEQUENCE [LARGE SCALE GENOMIC DNA]</scope>
    <source>
        <strain evidence="2 3">NRRL 1336</strain>
    </source>
</reference>
<sequence length="70" mass="8229">MVFEISTLFVLSVYSMSICNNRIFFVYSLGITPINHLLWINIVLFIYFEKLIIIKKNMGKIGMYAIVNNY</sequence>
<dbReference type="Proteomes" id="UP000193560">
    <property type="component" value="Unassembled WGS sequence"/>
</dbReference>
<organism evidence="2 3">
    <name type="scientific">Absidia repens</name>
    <dbReference type="NCBI Taxonomy" id="90262"/>
    <lineage>
        <taxon>Eukaryota</taxon>
        <taxon>Fungi</taxon>
        <taxon>Fungi incertae sedis</taxon>
        <taxon>Mucoromycota</taxon>
        <taxon>Mucoromycotina</taxon>
        <taxon>Mucoromycetes</taxon>
        <taxon>Mucorales</taxon>
        <taxon>Cunninghamellaceae</taxon>
        <taxon>Absidia</taxon>
    </lineage>
</organism>
<feature type="transmembrane region" description="Helical" evidence="1">
    <location>
        <begin position="24"/>
        <end position="48"/>
    </location>
</feature>
<keyword evidence="1" id="KW-0812">Transmembrane</keyword>